<dbReference type="GO" id="GO:0003723">
    <property type="term" value="F:RNA binding"/>
    <property type="evidence" value="ECO:0007669"/>
    <property type="project" value="InterPro"/>
</dbReference>
<keyword evidence="3" id="KW-0150">Chloroplast</keyword>
<dbReference type="SUPFAM" id="SSF50249">
    <property type="entry name" value="Nucleic acid-binding proteins"/>
    <property type="match status" value="1"/>
</dbReference>
<evidence type="ECO:0000313" key="11">
    <source>
        <dbReference type="EMBL" id="QGI24629.1"/>
    </source>
</evidence>
<dbReference type="InterPro" id="IPR022669">
    <property type="entry name" value="Ribosomal_uL2_C"/>
</dbReference>
<dbReference type="EMBL" id="JBBJCI010000303">
    <property type="protein sequence ID" value="KAK7234893.1"/>
    <property type="molecule type" value="Genomic_DNA"/>
</dbReference>
<proteinExistence type="inferred from homology"/>
<reference evidence="12" key="2">
    <citation type="journal article" date="2021" name="Genome Biol. Evol.">
        <title>Mitochondrial genome evolution in pelagophyte algae.</title>
        <authorList>
            <person name="Sibbald S.J."/>
            <person name="Lawton M."/>
            <person name="Archibald J.M."/>
        </authorList>
    </citation>
    <scope>NUCLEOTIDE SEQUENCE</scope>
    <source>
        <strain evidence="13">CCMP1707</strain>
        <strain evidence="14">CCMP1708</strain>
        <strain evidence="12">CCMP1850</strain>
        <strain evidence="16">CCMP1984</strain>
        <strain evidence="15">CCMP3368</strain>
    </source>
</reference>
<accession>A0A649UBR5</accession>
<keyword evidence="11" id="KW-0496">Mitochondrion</keyword>
<reference evidence="10 17" key="3">
    <citation type="submission" date="2024-03" db="EMBL/GenBank/DDBJ databases">
        <title>Aureococcus anophagefferens CCMP1851 and Kratosvirus quantuckense: Draft genome of a second virus-susceptible host strain in the model system.</title>
        <authorList>
            <person name="Chase E."/>
            <person name="Truchon A.R."/>
            <person name="Schepens W."/>
            <person name="Wilhelm S.W."/>
        </authorList>
    </citation>
    <scope>NUCLEOTIDE SEQUENCE [LARGE SCALE GENOMIC DNA]</scope>
    <source>
        <strain evidence="10 17">CCMP1851</strain>
    </source>
</reference>
<feature type="domain" description="Large ribosomal subunit protein uL2 C-terminal" evidence="8">
    <location>
        <begin position="122"/>
        <end position="251"/>
    </location>
</feature>
<dbReference type="PANTHER" id="PTHR13691:SF5">
    <property type="entry name" value="LARGE RIBOSOMAL SUBUNIT PROTEIN UL2M"/>
    <property type="match status" value="1"/>
</dbReference>
<evidence type="ECO:0000256" key="6">
    <source>
        <dbReference type="ARBA" id="ARBA00023274"/>
    </source>
</evidence>
<dbReference type="PIRSF" id="PIRSF002158">
    <property type="entry name" value="Ribosomal_L2"/>
    <property type="match status" value="1"/>
</dbReference>
<dbReference type="InterPro" id="IPR014722">
    <property type="entry name" value="Rib_uL2_dom2"/>
</dbReference>
<keyword evidence="6" id="KW-0687">Ribonucleoprotein</keyword>
<dbReference type="EMBL" id="MW438344">
    <property type="protein sequence ID" value="QQW50152.1"/>
    <property type="molecule type" value="Genomic_DNA"/>
</dbReference>
<gene>
    <name evidence="11" type="primary">rpl2</name>
    <name evidence="10" type="ORF">SO694_mt00011</name>
</gene>
<dbReference type="EMBL" id="MW438348">
    <property type="protein sequence ID" value="QQW50327.1"/>
    <property type="molecule type" value="Genomic_DNA"/>
</dbReference>
<keyword evidence="17" id="KW-1185">Reference proteome</keyword>
<dbReference type="Gene3D" id="4.10.950.10">
    <property type="entry name" value="Ribosomal protein L2, domain 3"/>
    <property type="match status" value="1"/>
</dbReference>
<comment type="subcellular location">
    <subcellularLocation>
        <location evidence="1">Plastid</location>
        <location evidence="1">Chloroplast</location>
    </subcellularLocation>
</comment>
<dbReference type="GO" id="GO:0032543">
    <property type="term" value="P:mitochondrial translation"/>
    <property type="evidence" value="ECO:0007669"/>
    <property type="project" value="TreeGrafter"/>
</dbReference>
<feature type="compositionally biased region" description="Basic residues" evidence="7">
    <location>
        <begin position="252"/>
        <end position="261"/>
    </location>
</feature>
<dbReference type="InterPro" id="IPR014726">
    <property type="entry name" value="Ribosomal_uL2_dom3"/>
</dbReference>
<dbReference type="EMBL" id="MW438347">
    <property type="protein sequence ID" value="QQW50283.1"/>
    <property type="molecule type" value="Genomic_DNA"/>
</dbReference>
<dbReference type="InterPro" id="IPR005880">
    <property type="entry name" value="Ribosomal_uL2_bac/org-type"/>
</dbReference>
<dbReference type="Gene3D" id="2.40.50.140">
    <property type="entry name" value="Nucleic acid-binding proteins"/>
    <property type="match status" value="1"/>
</dbReference>
<dbReference type="EMBL" id="MK922345">
    <property type="protein sequence ID" value="QGI24629.1"/>
    <property type="molecule type" value="Genomic_DNA"/>
</dbReference>
<evidence type="ECO:0000259" key="9">
    <source>
        <dbReference type="SMART" id="SM01383"/>
    </source>
</evidence>
<feature type="region of interest" description="Disordered" evidence="7">
    <location>
        <begin position="30"/>
        <end position="61"/>
    </location>
</feature>
<dbReference type="PANTHER" id="PTHR13691">
    <property type="entry name" value="RIBOSOMAL PROTEIN L2"/>
    <property type="match status" value="1"/>
</dbReference>
<dbReference type="GO" id="GO:0005762">
    <property type="term" value="C:mitochondrial large ribosomal subunit"/>
    <property type="evidence" value="ECO:0007669"/>
    <property type="project" value="TreeGrafter"/>
</dbReference>
<evidence type="ECO:0000256" key="3">
    <source>
        <dbReference type="ARBA" id="ARBA00022528"/>
    </source>
</evidence>
<keyword evidence="4" id="KW-0934">Plastid</keyword>
<keyword evidence="5 11" id="KW-0689">Ribosomal protein</keyword>
<evidence type="ECO:0000256" key="1">
    <source>
        <dbReference type="ARBA" id="ARBA00004229"/>
    </source>
</evidence>
<dbReference type="InterPro" id="IPR008991">
    <property type="entry name" value="Translation_prot_SH3-like_sf"/>
</dbReference>
<comment type="similarity">
    <text evidence="2">Belongs to the universal ribosomal protein uL2 family.</text>
</comment>
<dbReference type="GO" id="GO:0003735">
    <property type="term" value="F:structural constituent of ribosome"/>
    <property type="evidence" value="ECO:0007669"/>
    <property type="project" value="InterPro"/>
</dbReference>
<dbReference type="FunFam" id="4.10.950.10:FF:000001">
    <property type="entry name" value="50S ribosomal protein L2"/>
    <property type="match status" value="1"/>
</dbReference>
<sequence length="261" mass="28540">MALKYFKPTTPSTRHTILLVDEKAENSPLKSKTKGLRKLGGRNHSGKITVRHRGGGHKRSYRKIDESSSFGLSLVERLEYDPNRSAKIARLFSLDSKEHFYVFASEGLKEGFLVQKGVNSKFKLGNSLPLGEMPLGTLVNCIGTRARQSKPVLQRAAGTFAQLIQKGSSFCVVRLSSGENKRLPSTTLATVGSMSNPTHQQVVLGKAGRNRWKGFRSSVRGVAMNPVDHPHGGGEGKSSGGRPSVTPWAKPAHGRKTRKRK</sequence>
<dbReference type="EMBL" id="MW438345">
    <property type="protein sequence ID" value="QQW50196.1"/>
    <property type="molecule type" value="Genomic_DNA"/>
</dbReference>
<dbReference type="EMBL" id="MW438346">
    <property type="protein sequence ID" value="QQW50239.1"/>
    <property type="molecule type" value="Genomic_DNA"/>
</dbReference>
<evidence type="ECO:0000313" key="16">
    <source>
        <dbReference type="EMBL" id="QQW50327.1"/>
    </source>
</evidence>
<dbReference type="InterPro" id="IPR012340">
    <property type="entry name" value="NA-bd_OB-fold"/>
</dbReference>
<evidence type="ECO:0000256" key="4">
    <source>
        <dbReference type="ARBA" id="ARBA00022640"/>
    </source>
</evidence>
<dbReference type="InterPro" id="IPR002171">
    <property type="entry name" value="Ribosomal_uL2"/>
</dbReference>
<dbReference type="SMART" id="SM01383">
    <property type="entry name" value="Ribosomal_L2"/>
    <property type="match status" value="1"/>
</dbReference>
<evidence type="ECO:0000256" key="5">
    <source>
        <dbReference type="ARBA" id="ARBA00022980"/>
    </source>
</evidence>
<dbReference type="SMART" id="SM01382">
    <property type="entry name" value="Ribosomal_L2_C"/>
    <property type="match status" value="1"/>
</dbReference>
<evidence type="ECO:0000313" key="12">
    <source>
        <dbReference type="EMBL" id="QQW50152.1"/>
    </source>
</evidence>
<dbReference type="GO" id="GO:0009507">
    <property type="term" value="C:chloroplast"/>
    <property type="evidence" value="ECO:0007669"/>
    <property type="project" value="UniProtKB-SubCell"/>
</dbReference>
<evidence type="ECO:0000313" key="10">
    <source>
        <dbReference type="EMBL" id="KAK7234893.1"/>
    </source>
</evidence>
<dbReference type="AlphaFoldDB" id="A0A649UBR5"/>
<evidence type="ECO:0000313" key="15">
    <source>
        <dbReference type="EMBL" id="QQW50283.1"/>
    </source>
</evidence>
<evidence type="ECO:0000256" key="2">
    <source>
        <dbReference type="ARBA" id="ARBA00005636"/>
    </source>
</evidence>
<dbReference type="Pfam" id="PF03947">
    <property type="entry name" value="Ribosomal_L2_C"/>
    <property type="match status" value="1"/>
</dbReference>
<evidence type="ECO:0000256" key="7">
    <source>
        <dbReference type="SAM" id="MobiDB-lite"/>
    </source>
</evidence>
<reference evidence="11" key="1">
    <citation type="journal article" date="2019" name="J. Appl. Phycol.">
        <title>Construction and comparative analysis of mitochondrial genome in the brown tide forming alga Aureococcus anophagefferens (Pelagophyceae, Ochrophyta).</title>
        <authorList>
            <person name="Liu F."/>
            <person name="Liu S."/>
            <person name="Huang T."/>
            <person name="Chen N."/>
        </authorList>
    </citation>
    <scope>NUCLEOTIDE SEQUENCE</scope>
</reference>
<dbReference type="InterPro" id="IPR022666">
    <property type="entry name" value="Ribosomal_uL2_RNA-bd_dom"/>
</dbReference>
<feature type="compositionally biased region" description="Basic residues" evidence="7">
    <location>
        <begin position="31"/>
        <end position="61"/>
    </location>
</feature>
<evidence type="ECO:0000313" key="14">
    <source>
        <dbReference type="EMBL" id="QQW50239.1"/>
    </source>
</evidence>
<geneLocation type="mitochondrion" evidence="11"/>
<evidence type="ECO:0000259" key="8">
    <source>
        <dbReference type="SMART" id="SM01382"/>
    </source>
</evidence>
<protein>
    <submittedName>
        <fullName evidence="10 11">Ribosomal protein L2</fullName>
    </submittedName>
</protein>
<evidence type="ECO:0000313" key="17">
    <source>
        <dbReference type="Proteomes" id="UP001363151"/>
    </source>
</evidence>
<dbReference type="NCBIfam" id="TIGR01171">
    <property type="entry name" value="rplB_bact"/>
    <property type="match status" value="1"/>
</dbReference>
<feature type="domain" description="Large ribosomal subunit protein uL2 RNA-binding" evidence="9">
    <location>
        <begin position="41"/>
        <end position="116"/>
    </location>
</feature>
<feature type="region of interest" description="Disordered" evidence="7">
    <location>
        <begin position="222"/>
        <end position="261"/>
    </location>
</feature>
<name>A0A649UBR5_AURAN</name>
<organism evidence="11">
    <name type="scientific">Aureococcus anophagefferens</name>
    <name type="common">Harmful bloom alga</name>
    <dbReference type="NCBI Taxonomy" id="44056"/>
    <lineage>
        <taxon>Eukaryota</taxon>
        <taxon>Sar</taxon>
        <taxon>Stramenopiles</taxon>
        <taxon>Ochrophyta</taxon>
        <taxon>Pelagophyceae</taxon>
        <taxon>Pelagomonadales</taxon>
        <taxon>Pelagomonadaceae</taxon>
        <taxon>Aureococcus</taxon>
    </lineage>
</organism>
<dbReference type="SUPFAM" id="SSF50104">
    <property type="entry name" value="Translation proteins SH3-like domain"/>
    <property type="match status" value="1"/>
</dbReference>
<dbReference type="Pfam" id="PF00181">
    <property type="entry name" value="Ribosomal_L2_N"/>
    <property type="match status" value="1"/>
</dbReference>
<dbReference type="Proteomes" id="UP001363151">
    <property type="component" value="Unassembled WGS sequence"/>
</dbReference>
<dbReference type="Gene3D" id="2.30.30.30">
    <property type="match status" value="1"/>
</dbReference>
<evidence type="ECO:0000313" key="13">
    <source>
        <dbReference type="EMBL" id="QQW50196.1"/>
    </source>
</evidence>
<dbReference type="GO" id="GO:0016740">
    <property type="term" value="F:transferase activity"/>
    <property type="evidence" value="ECO:0007669"/>
    <property type="project" value="InterPro"/>
</dbReference>